<evidence type="ECO:0000256" key="1">
    <source>
        <dbReference type="SAM" id="SignalP"/>
    </source>
</evidence>
<feature type="signal peptide" evidence="1">
    <location>
        <begin position="1"/>
        <end position="22"/>
    </location>
</feature>
<dbReference type="SUPFAM" id="SSF55486">
    <property type="entry name" value="Metalloproteases ('zincins'), catalytic domain"/>
    <property type="match status" value="1"/>
</dbReference>
<sequence length="334" mass="38834">MNLSLLIVFITLLCILRNVVESQSSSKTTKLTTTKLPPYPTRPNFVNYYVSSKLGDELIRLIESELSKLSKKICLKFKKQSSKATKIGINFYYGRNNNVKLSDSENKPTTVIRNYTQYDTKTIANTSFDFYSKMLPSPYFRSNNGQKTYAFLPDLPQYYEKNINRTEFFSYNDIKRLWYLYCRDKCGKKNDCKNSAYFKNDCNHCQCPKPFAGDKCQHILKNDKSCGRTQIYFISSEREIHEKENIQSFCSYVVKGENGKKVKFEILNLKLSREDACDKGFGVEVKYRKDKGARGLFLCDNHTDISIPALSNEIYFTFSDTGKNMLEFRIQEVK</sequence>
<organism evidence="2 3">
    <name type="scientific">Strongyloides papillosus</name>
    <name type="common">Intestinal threadworm</name>
    <dbReference type="NCBI Taxonomy" id="174720"/>
    <lineage>
        <taxon>Eukaryota</taxon>
        <taxon>Metazoa</taxon>
        <taxon>Ecdysozoa</taxon>
        <taxon>Nematoda</taxon>
        <taxon>Chromadorea</taxon>
        <taxon>Rhabditida</taxon>
        <taxon>Tylenchina</taxon>
        <taxon>Panagrolaimomorpha</taxon>
        <taxon>Strongyloidoidea</taxon>
        <taxon>Strongyloididae</taxon>
        <taxon>Strongyloides</taxon>
    </lineage>
</organism>
<protein>
    <submittedName>
        <fullName evidence="3">Astacin domain-containing protein</fullName>
    </submittedName>
</protein>
<dbReference type="WBParaSite" id="SPAL_0001259300.1">
    <property type="protein sequence ID" value="SPAL_0001259300.1"/>
    <property type="gene ID" value="SPAL_0001259300"/>
</dbReference>
<feature type="chain" id="PRO_5005895296" evidence="1">
    <location>
        <begin position="23"/>
        <end position="334"/>
    </location>
</feature>
<reference evidence="3" key="1">
    <citation type="submission" date="2017-02" db="UniProtKB">
        <authorList>
            <consortium name="WormBaseParasite"/>
        </authorList>
    </citation>
    <scope>IDENTIFICATION</scope>
</reference>
<keyword evidence="2" id="KW-1185">Reference proteome</keyword>
<accession>A0A0N5C3Q2</accession>
<name>A0A0N5C3Q2_STREA</name>
<dbReference type="AlphaFoldDB" id="A0A0N5C3Q2"/>
<evidence type="ECO:0000313" key="3">
    <source>
        <dbReference type="WBParaSite" id="SPAL_0001259300.1"/>
    </source>
</evidence>
<proteinExistence type="predicted"/>
<dbReference type="InterPro" id="IPR024079">
    <property type="entry name" value="MetalloPept_cat_dom_sf"/>
</dbReference>
<dbReference type="GO" id="GO:0008237">
    <property type="term" value="F:metallopeptidase activity"/>
    <property type="evidence" value="ECO:0007669"/>
    <property type="project" value="InterPro"/>
</dbReference>
<dbReference type="Proteomes" id="UP000046392">
    <property type="component" value="Unplaced"/>
</dbReference>
<keyword evidence="1" id="KW-0732">Signal</keyword>
<evidence type="ECO:0000313" key="2">
    <source>
        <dbReference type="Proteomes" id="UP000046392"/>
    </source>
</evidence>
<dbReference type="Gene3D" id="3.40.390.10">
    <property type="entry name" value="Collagenase (Catalytic Domain)"/>
    <property type="match status" value="1"/>
</dbReference>